<organism evidence="9 10">
    <name type="scientific">Bowmanella denitrificans</name>
    <dbReference type="NCBI Taxonomy" id="366582"/>
    <lineage>
        <taxon>Bacteria</taxon>
        <taxon>Pseudomonadati</taxon>
        <taxon>Pseudomonadota</taxon>
        <taxon>Gammaproteobacteria</taxon>
        <taxon>Alteromonadales</taxon>
        <taxon>Alteromonadaceae</taxon>
        <taxon>Bowmanella</taxon>
    </lineage>
</organism>
<reference evidence="10" key="1">
    <citation type="journal article" date="2019" name="Int. J. Syst. Evol. Microbiol.">
        <title>The Global Catalogue of Microorganisms (GCM) 10K type strain sequencing project: providing services to taxonomists for standard genome sequencing and annotation.</title>
        <authorList>
            <consortium name="The Broad Institute Genomics Platform"/>
            <consortium name="The Broad Institute Genome Sequencing Center for Infectious Disease"/>
            <person name="Wu L."/>
            <person name="Ma J."/>
        </authorList>
    </citation>
    <scope>NUCLEOTIDE SEQUENCE [LARGE SCALE GENOMIC DNA]</scope>
    <source>
        <strain evidence="10">JCM 13378</strain>
    </source>
</reference>
<dbReference type="InterPro" id="IPR029055">
    <property type="entry name" value="Ntn_hydrolases_N"/>
</dbReference>
<keyword evidence="5" id="KW-0067">ATP-binding</keyword>
<dbReference type="InterPro" id="IPR017932">
    <property type="entry name" value="GATase_2_dom"/>
</dbReference>
<dbReference type="InterPro" id="IPR001962">
    <property type="entry name" value="Asn_synthase"/>
</dbReference>
<evidence type="ECO:0000256" key="1">
    <source>
        <dbReference type="ARBA" id="ARBA00005187"/>
    </source>
</evidence>
<dbReference type="Gene3D" id="3.60.20.10">
    <property type="entry name" value="Glutamine Phosphoribosylpyrophosphate, subunit 1, domain 1"/>
    <property type="match status" value="1"/>
</dbReference>
<protein>
    <recommendedName>
        <fullName evidence="3">asparagine synthase (glutamine-hydrolyzing)</fullName>
        <ecNumber evidence="3">6.3.5.4</ecNumber>
    </recommendedName>
</protein>
<evidence type="ECO:0000256" key="6">
    <source>
        <dbReference type="ARBA" id="ARBA00048741"/>
    </source>
</evidence>
<dbReference type="Gene3D" id="3.40.50.620">
    <property type="entry name" value="HUPs"/>
    <property type="match status" value="1"/>
</dbReference>
<dbReference type="InterPro" id="IPR014729">
    <property type="entry name" value="Rossmann-like_a/b/a_fold"/>
</dbReference>
<gene>
    <name evidence="9" type="primary">asnB_3</name>
    <name evidence="9" type="ORF">GCM10009092_37400</name>
</gene>
<dbReference type="InterPro" id="IPR051786">
    <property type="entry name" value="ASN_synthetase/amidase"/>
</dbReference>
<dbReference type="SUPFAM" id="SSF56235">
    <property type="entry name" value="N-terminal nucleophile aminohydrolases (Ntn hydrolases)"/>
    <property type="match status" value="1"/>
</dbReference>
<dbReference type="PANTHER" id="PTHR43284">
    <property type="entry name" value="ASPARAGINE SYNTHETASE (GLUTAMINE-HYDROLYZING)"/>
    <property type="match status" value="1"/>
</dbReference>
<comment type="caution">
    <text evidence="9">The sequence shown here is derived from an EMBL/GenBank/DDBJ whole genome shotgun (WGS) entry which is preliminary data.</text>
</comment>
<accession>A0ABP3HH98</accession>
<evidence type="ECO:0000256" key="4">
    <source>
        <dbReference type="ARBA" id="ARBA00022741"/>
    </source>
</evidence>
<dbReference type="SUPFAM" id="SSF52402">
    <property type="entry name" value="Adenine nucleotide alpha hydrolases-like"/>
    <property type="match status" value="1"/>
</dbReference>
<dbReference type="EMBL" id="BAAAEI010000023">
    <property type="protein sequence ID" value="GAA0369658.1"/>
    <property type="molecule type" value="Genomic_DNA"/>
</dbReference>
<feature type="domain" description="Asparagine synthetase" evidence="7">
    <location>
        <begin position="209"/>
        <end position="587"/>
    </location>
</feature>
<dbReference type="RefSeq" id="WP_343847013.1">
    <property type="nucleotide sequence ID" value="NZ_BAAAEI010000023.1"/>
</dbReference>
<dbReference type="Pfam" id="PF00733">
    <property type="entry name" value="Asn_synthase"/>
    <property type="match status" value="1"/>
</dbReference>
<dbReference type="Proteomes" id="UP001501757">
    <property type="component" value="Unassembled WGS sequence"/>
</dbReference>
<comment type="catalytic activity">
    <reaction evidence="6">
        <text>L-aspartate + L-glutamine + ATP + H2O = L-asparagine + L-glutamate + AMP + diphosphate + H(+)</text>
        <dbReference type="Rhea" id="RHEA:12228"/>
        <dbReference type="ChEBI" id="CHEBI:15377"/>
        <dbReference type="ChEBI" id="CHEBI:15378"/>
        <dbReference type="ChEBI" id="CHEBI:29985"/>
        <dbReference type="ChEBI" id="CHEBI:29991"/>
        <dbReference type="ChEBI" id="CHEBI:30616"/>
        <dbReference type="ChEBI" id="CHEBI:33019"/>
        <dbReference type="ChEBI" id="CHEBI:58048"/>
        <dbReference type="ChEBI" id="CHEBI:58359"/>
        <dbReference type="ChEBI" id="CHEBI:456215"/>
        <dbReference type="EC" id="6.3.5.4"/>
    </reaction>
</comment>
<sequence>MWRFETDSVVQSGIEVQNWKTIEDDHSVRFILDKATQKAESERHSVLVVGRLRAYGADYEPDGSATMLLELVEQLGTGPALYKALAGFFVAFICNRQTGTINVINDHMGTVPLFWYRNNQAKRFDLATSLIALKEVNHGEFVLSKQSIFNYMYFHCIPSPFTVYEDVFKLPPGVKLSVDKQLNSEVEDCYTPTYESGQMSNVELQSRCREMVEQAVKRNIGAHNGAFLSGGLDSSTVAGYLSKYTDKAKSFSIGFEAKGFDETYFAQVTAKHFELEHKVHYLQPEEIASNFERVAGHFSEPFGNSSSLAALVCAEFARLHGVQIMLAGDGGDEIFAGNERYAKQKVFDIYHNLPGFARNVLKGIFKHTFVGNLGPLNKGRSYIEQAETPLPERLDTYNFLKRFPLDEIFCHDFLLAIDPELPAEQKRQRYSACENAQTTEKLLYLDWKFTLADNDLVKVTGMCDLADVEVRFPLLEKELVDFACKVPADIKLPGNKLRDFYKKSFSGFLSDETLNKSKHGFGLPFGLWMKDRSELRDMAERHLNDLKGRKIFNKDFIDTALKTYYSGHASYYGELIWIMVVLEIWLKKHVD</sequence>
<dbReference type="PIRSF" id="PIRSF001589">
    <property type="entry name" value="Asn_synthetase_glu-h"/>
    <property type="match status" value="1"/>
</dbReference>
<keyword evidence="10" id="KW-1185">Reference proteome</keyword>
<comment type="pathway">
    <text evidence="1">Amino-acid biosynthesis; L-asparagine biosynthesis; L-asparagine from L-aspartate (L-Gln route): step 1/1.</text>
</comment>
<evidence type="ECO:0000256" key="2">
    <source>
        <dbReference type="ARBA" id="ARBA00005752"/>
    </source>
</evidence>
<evidence type="ECO:0000256" key="5">
    <source>
        <dbReference type="ARBA" id="ARBA00022840"/>
    </source>
</evidence>
<evidence type="ECO:0000259" key="8">
    <source>
        <dbReference type="Pfam" id="PF13537"/>
    </source>
</evidence>
<dbReference type="EC" id="6.3.5.4" evidence="3"/>
<dbReference type="CDD" id="cd01991">
    <property type="entry name" value="Asn_synthase_B_C"/>
    <property type="match status" value="1"/>
</dbReference>
<comment type="similarity">
    <text evidence="2">Belongs to the asparagine synthetase family.</text>
</comment>
<evidence type="ECO:0000256" key="3">
    <source>
        <dbReference type="ARBA" id="ARBA00012737"/>
    </source>
</evidence>
<evidence type="ECO:0000313" key="9">
    <source>
        <dbReference type="EMBL" id="GAA0369658.1"/>
    </source>
</evidence>
<name>A0ABP3HH98_9ALTE</name>
<evidence type="ECO:0000313" key="10">
    <source>
        <dbReference type="Proteomes" id="UP001501757"/>
    </source>
</evidence>
<dbReference type="InterPro" id="IPR006426">
    <property type="entry name" value="Asn_synth_AEB"/>
</dbReference>
<evidence type="ECO:0000259" key="7">
    <source>
        <dbReference type="Pfam" id="PF00733"/>
    </source>
</evidence>
<keyword evidence="4" id="KW-0547">Nucleotide-binding</keyword>
<dbReference type="PANTHER" id="PTHR43284:SF1">
    <property type="entry name" value="ASPARAGINE SYNTHETASE"/>
    <property type="match status" value="1"/>
</dbReference>
<dbReference type="Pfam" id="PF13537">
    <property type="entry name" value="GATase_7"/>
    <property type="match status" value="1"/>
</dbReference>
<feature type="domain" description="Glutamine amidotransferase type-2" evidence="8">
    <location>
        <begin position="58"/>
        <end position="134"/>
    </location>
</feature>
<proteinExistence type="inferred from homology"/>